<organism evidence="2 3">
    <name type="scientific">Varroa destructor</name>
    <name type="common">Honeybee mite</name>
    <dbReference type="NCBI Taxonomy" id="109461"/>
    <lineage>
        <taxon>Eukaryota</taxon>
        <taxon>Metazoa</taxon>
        <taxon>Ecdysozoa</taxon>
        <taxon>Arthropoda</taxon>
        <taxon>Chelicerata</taxon>
        <taxon>Arachnida</taxon>
        <taxon>Acari</taxon>
        <taxon>Parasitiformes</taxon>
        <taxon>Mesostigmata</taxon>
        <taxon>Gamasina</taxon>
        <taxon>Dermanyssoidea</taxon>
        <taxon>Varroidae</taxon>
        <taxon>Varroa</taxon>
    </lineage>
</organism>
<evidence type="ECO:0000313" key="2">
    <source>
        <dbReference type="EnsemblMetazoa" id="XP_022664514"/>
    </source>
</evidence>
<sequence>MYIGLTREKRMVTSKSETRFADVTSSVSGLWDTALKEARNSVVFLDVGACESLRWAGGVSRLQKAGATAVKDFSHSQASGPSDTRALFLLSGNVQTPPSLQVIRSILEKSCFESVTVVTGAPIASTSERTAAQEVICLQRQLRNWMGSDETVSKEDWDILLRTNWNISKELSIDESNCLMKQKKACVLLFDRSLDLVAPLSYGNENILDIIRAVLPAFDSIDVSVDMIPICHAKEGLTSAGPTVAKGTLSCLSQAKLAEIHDLKWKLFISYGKYFQSPLYVKNEFITLTECCGLQGKLLPDEDPVHFVRKNLQVFRDSSLDQMLENGQTLVAVAALSEALSSPVMQRRCQKLSIEKMFTHNATENSLCGALDAGEALVQLAEGRGGTKLDFEDLVSMFLYINSFCGEDLYVDQRSKEGFQQGLLAAITEDTLRDPSEWSDLAKHLVPSLNITEAKLQAAIAQVEEAGARVAAQRKSLKSLCRVLTRGDLAHPSTYRPLLVELVETLKASVDCPDIEAHSSSGGVLGGIQGGLGFLMGAIGAAVGGTTAGYLERADVLMVVILGGVTFTEVAMLKQLIADTGKQLIVITTSLLTPKETLKHIFTSMV</sequence>
<dbReference type="RefSeq" id="XP_022664514.1">
    <property type="nucleotide sequence ID" value="XM_022808779.1"/>
</dbReference>
<dbReference type="Proteomes" id="UP000594260">
    <property type="component" value="Unplaced"/>
</dbReference>
<reference evidence="2" key="1">
    <citation type="submission" date="2021-01" db="UniProtKB">
        <authorList>
            <consortium name="EnsemblMetazoa"/>
        </authorList>
    </citation>
    <scope>IDENTIFICATION</scope>
</reference>
<comment type="similarity">
    <text evidence="1">Belongs to the STXBP/unc-18/SEC1 family.</text>
</comment>
<dbReference type="GO" id="GO:0016192">
    <property type="term" value="P:vesicle-mediated transport"/>
    <property type="evidence" value="ECO:0007669"/>
    <property type="project" value="InterPro"/>
</dbReference>
<dbReference type="InterPro" id="IPR001619">
    <property type="entry name" value="Sec1-like"/>
</dbReference>
<accession>A0A7M7KBM2</accession>
<dbReference type="AlphaFoldDB" id="A0A7M7KBM2"/>
<dbReference type="InterPro" id="IPR036045">
    <property type="entry name" value="Sec1-like_sf"/>
</dbReference>
<dbReference type="EnsemblMetazoa" id="XM_022808779">
    <property type="protein sequence ID" value="XP_022664514"/>
    <property type="gene ID" value="LOC111251781"/>
</dbReference>
<protein>
    <submittedName>
        <fullName evidence="2">Uncharacterized protein</fullName>
    </submittedName>
</protein>
<dbReference type="SUPFAM" id="SSF56815">
    <property type="entry name" value="Sec1/munc18-like (SM) proteins"/>
    <property type="match status" value="1"/>
</dbReference>
<dbReference type="InterPro" id="IPR027482">
    <property type="entry name" value="Sec1-like_dom2"/>
</dbReference>
<dbReference type="Gene3D" id="3.40.50.1910">
    <property type="match status" value="1"/>
</dbReference>
<evidence type="ECO:0000313" key="3">
    <source>
        <dbReference type="Proteomes" id="UP000594260"/>
    </source>
</evidence>
<proteinExistence type="inferred from homology"/>
<evidence type="ECO:0000256" key="1">
    <source>
        <dbReference type="ARBA" id="ARBA00009884"/>
    </source>
</evidence>
<dbReference type="PANTHER" id="PTHR11679">
    <property type="entry name" value="VESICLE PROTEIN SORTING-ASSOCIATED"/>
    <property type="match status" value="1"/>
</dbReference>
<keyword evidence="3" id="KW-1185">Reference proteome</keyword>
<name>A0A7M7KBM2_VARDE</name>
<dbReference type="GeneID" id="111251781"/>